<organism evidence="4 5">
    <name type="scientific">Eschrichtius robustus</name>
    <name type="common">California gray whale</name>
    <name type="synonym">Eschrichtius gibbosus</name>
    <dbReference type="NCBI Taxonomy" id="9764"/>
    <lineage>
        <taxon>Eukaryota</taxon>
        <taxon>Metazoa</taxon>
        <taxon>Chordata</taxon>
        <taxon>Craniata</taxon>
        <taxon>Vertebrata</taxon>
        <taxon>Euteleostomi</taxon>
        <taxon>Mammalia</taxon>
        <taxon>Eutheria</taxon>
        <taxon>Laurasiatheria</taxon>
        <taxon>Artiodactyla</taxon>
        <taxon>Whippomorpha</taxon>
        <taxon>Cetacea</taxon>
        <taxon>Mysticeti</taxon>
        <taxon>Eschrichtiidae</taxon>
        <taxon>Eschrichtius</taxon>
    </lineage>
</organism>
<feature type="compositionally biased region" description="Polar residues" evidence="2">
    <location>
        <begin position="618"/>
        <end position="627"/>
    </location>
</feature>
<feature type="region of interest" description="Disordered" evidence="2">
    <location>
        <begin position="75"/>
        <end position="101"/>
    </location>
</feature>
<feature type="region of interest" description="Disordered" evidence="2">
    <location>
        <begin position="668"/>
        <end position="707"/>
    </location>
</feature>
<evidence type="ECO:0000256" key="2">
    <source>
        <dbReference type="SAM" id="MobiDB-lite"/>
    </source>
</evidence>
<keyword evidence="5" id="KW-1185">Reference proteome</keyword>
<dbReference type="Gene3D" id="3.40.50.300">
    <property type="entry name" value="P-loop containing nucleotide triphosphate hydrolases"/>
    <property type="match status" value="1"/>
</dbReference>
<evidence type="ECO:0000259" key="3">
    <source>
        <dbReference type="PROSITE" id="PS50052"/>
    </source>
</evidence>
<dbReference type="SUPFAM" id="SSF52058">
    <property type="entry name" value="L domain-like"/>
    <property type="match status" value="1"/>
</dbReference>
<evidence type="ECO:0000313" key="4">
    <source>
        <dbReference type="EMBL" id="KAJ8782962.1"/>
    </source>
</evidence>
<feature type="compositionally biased region" description="Basic and acidic residues" evidence="2">
    <location>
        <begin position="1062"/>
        <end position="1078"/>
    </location>
</feature>
<feature type="compositionally biased region" description="Acidic residues" evidence="2">
    <location>
        <begin position="75"/>
        <end position="88"/>
    </location>
</feature>
<dbReference type="FunFam" id="3.80.10.10:FF:000191">
    <property type="entry name" value="Leucine rich repeats and guanylate kinase domain containing"/>
    <property type="match status" value="1"/>
</dbReference>
<keyword evidence="1" id="KW-0808">Transferase</keyword>
<feature type="compositionally biased region" description="Polar residues" evidence="2">
    <location>
        <begin position="668"/>
        <end position="683"/>
    </location>
</feature>
<dbReference type="PANTHER" id="PTHR23117">
    <property type="entry name" value="GUANYLATE KINASE-RELATED"/>
    <property type="match status" value="1"/>
</dbReference>
<evidence type="ECO:0000256" key="1">
    <source>
        <dbReference type="ARBA" id="ARBA00022679"/>
    </source>
</evidence>
<feature type="compositionally biased region" description="Pro residues" evidence="2">
    <location>
        <begin position="1335"/>
        <end position="1344"/>
    </location>
</feature>
<feature type="compositionally biased region" description="Polar residues" evidence="2">
    <location>
        <begin position="726"/>
        <end position="749"/>
    </location>
</feature>
<comment type="caution">
    <text evidence="4">The sequence shown here is derived from an EMBL/GenBank/DDBJ whole genome shotgun (WGS) entry which is preliminary data.</text>
</comment>
<name>A0AB34GVI3_ESCRO</name>
<gene>
    <name evidence="4" type="ORF">J1605_009570</name>
</gene>
<evidence type="ECO:0000313" key="5">
    <source>
        <dbReference type="Proteomes" id="UP001159641"/>
    </source>
</evidence>
<feature type="compositionally biased region" description="Polar residues" evidence="2">
    <location>
        <begin position="805"/>
        <end position="814"/>
    </location>
</feature>
<dbReference type="Proteomes" id="UP001159641">
    <property type="component" value="Unassembled WGS sequence"/>
</dbReference>
<feature type="compositionally biased region" description="Polar residues" evidence="2">
    <location>
        <begin position="758"/>
        <end position="767"/>
    </location>
</feature>
<protein>
    <recommendedName>
        <fullName evidence="3">Guanylate kinase-like domain-containing protein</fullName>
    </recommendedName>
</protein>
<dbReference type="InterPro" id="IPR032675">
    <property type="entry name" value="LRR_dom_sf"/>
</dbReference>
<dbReference type="InterPro" id="IPR001611">
    <property type="entry name" value="Leu-rich_rpt"/>
</dbReference>
<accession>A0AB34GVI3</accession>
<dbReference type="Pfam" id="PF14580">
    <property type="entry name" value="LRR_9"/>
    <property type="match status" value="1"/>
</dbReference>
<dbReference type="GO" id="GO:0005829">
    <property type="term" value="C:cytosol"/>
    <property type="evidence" value="ECO:0007669"/>
    <property type="project" value="TreeGrafter"/>
</dbReference>
<dbReference type="SUPFAM" id="SSF52540">
    <property type="entry name" value="P-loop containing nucleoside triphosphate hydrolases"/>
    <property type="match status" value="1"/>
</dbReference>
<feature type="region of interest" description="Disordered" evidence="2">
    <location>
        <begin position="1105"/>
        <end position="1144"/>
    </location>
</feature>
<dbReference type="Gene3D" id="3.80.10.10">
    <property type="entry name" value="Ribonuclease Inhibitor"/>
    <property type="match status" value="1"/>
</dbReference>
<dbReference type="InterPro" id="IPR008144">
    <property type="entry name" value="Guanylate_kin-like_dom"/>
</dbReference>
<dbReference type="SMART" id="SM00365">
    <property type="entry name" value="LRR_SD22"/>
    <property type="match status" value="4"/>
</dbReference>
<feature type="compositionally biased region" description="Polar residues" evidence="2">
    <location>
        <begin position="19"/>
        <end position="28"/>
    </location>
</feature>
<feature type="region of interest" description="Disordered" evidence="2">
    <location>
        <begin position="1314"/>
        <end position="1344"/>
    </location>
</feature>
<feature type="compositionally biased region" description="Polar residues" evidence="2">
    <location>
        <begin position="1116"/>
        <end position="1130"/>
    </location>
</feature>
<feature type="region of interest" description="Disordered" evidence="2">
    <location>
        <begin position="618"/>
        <end position="637"/>
    </location>
</feature>
<dbReference type="SMART" id="SM00072">
    <property type="entry name" value="GuKc"/>
    <property type="match status" value="1"/>
</dbReference>
<feature type="domain" description="Guanylate kinase-like" evidence="3">
    <location>
        <begin position="469"/>
        <end position="602"/>
    </location>
</feature>
<dbReference type="GO" id="GO:0004385">
    <property type="term" value="F:GMP kinase activity"/>
    <property type="evidence" value="ECO:0007669"/>
    <property type="project" value="TreeGrafter"/>
</dbReference>
<dbReference type="EMBL" id="JAIQCJ010002089">
    <property type="protein sequence ID" value="KAJ8782962.1"/>
    <property type="molecule type" value="Genomic_DNA"/>
</dbReference>
<reference evidence="4 5" key="1">
    <citation type="submission" date="2022-11" db="EMBL/GenBank/DDBJ databases">
        <title>Whole genome sequence of Eschrichtius robustus ER-17-0199.</title>
        <authorList>
            <person name="Bruniche-Olsen A."/>
            <person name="Black A.N."/>
            <person name="Fields C.J."/>
            <person name="Walden K."/>
            <person name="Dewoody J.A."/>
        </authorList>
    </citation>
    <scope>NUCLEOTIDE SEQUENCE [LARGE SCALE GENOMIC DNA]</scope>
    <source>
        <strain evidence="4">ER-17-0199</strain>
        <tissue evidence="4">Blubber</tissue>
    </source>
</reference>
<feature type="compositionally biased region" description="Basic residues" evidence="2">
    <location>
        <begin position="1079"/>
        <end position="1089"/>
    </location>
</feature>
<dbReference type="InterPro" id="IPR027417">
    <property type="entry name" value="P-loop_NTPase"/>
</dbReference>
<feature type="region of interest" description="Disordered" evidence="2">
    <location>
        <begin position="1"/>
        <end position="50"/>
    </location>
</feature>
<feature type="region of interest" description="Disordered" evidence="2">
    <location>
        <begin position="719"/>
        <end position="1093"/>
    </location>
</feature>
<proteinExistence type="predicted"/>
<sequence length="1344" mass="148131">MATSGSDPQLPKPSGLQGGVSSSRTGAQSKLLHSEKERQSCWSPFPMGQRPKNTFRRASSYLLQQLVHCYQESDVDGDHEDQEEGEGEGEGKAEFEESSESEMLNFEGEFDGVLREEVVAEKLYELGRSGSGTEQVYLSLTLSDLDLIDISILCGYIHLQKLDLSVNKIEAPDFFPDSLPASCGALAPFRLCSRRQPQSSPWDSDLRSPSLNSQLPPTLAGEQTSLSGWYVGSFLPFGKSEVFCQPSSWCIGNEIAEINGLELCSSLTHLSLAKNKITTINGLGMLPIKILCLSNNQIEKITGLDDLRVLQILDLGHNQISSLQGLESHDFLEVINLEDNKIAELGEIEYIENLRLLRVLSLLRNPIREKSDYCSFVIFMLPRLTELDQKKIKVEEKVAAVNKYDPPPEVVAAQDHMTHVVNSMMQPQRIFDSTLPSLDAPYPMLVLAGPQACGRRELAHRLCRQFSTYFRSGKIFVLLTLQGKFILTFNYGNHKYGLSRDTIEGIARDGLASCVHMEIEGVRSLKHSYFEPRYILVVPMDKKKYEGYLRRKGLFSRIEIEFAVSRVDLYIKINQKYPGYFDAVVNADDLDVAYENLSQLIREYLGLSEATAKSLAPTTGAASSKKTASGVPAHLVPSPRRLAKLQADGQITEHLSGMQIPAKVPENQSLAPSQNQELTQEGATHQKELSPNSQVSAVPPPQPSSSALGILQQAQDLSPNWKEGDAQQSDLSSKTVTTNLPENEAQTSEVKAGEGGQSAITPSQRPSQHPDPPSAHSPQLDQDEESREAKVTPTGPLHSELPQGSDPTSLSPQRTQDEETGPASLPPSSSHHDPPRDPSGPDEAKKLGPPLGDSQQPLEEGIPKAEVVRVDAPYPELPHPQDSANTTQTQDREDPVALPPRSRLAPTRLPQPRVLAPLQSRRRTPKLPSPSRQEALGTASDQTMTLSPRPPLAQEGDPSKLPPTSSPHSKQPHNLSPHPGHSPQQVQEERVREVKLPLISPPVQELAPQAAPDPPEEGGVQPESQSKPTPTEAPSHPNRSPPRSPQGNWRGKVHTPAIPEPSHAEPLPKDAQIQEEKRGKGHYSRRKAHANLLANDLVRKVAVSKKGPSLKRENSGGLSQENTATLSGDQPTPGADIKKPQLKAEKTSKKFRASSEFESLDFADRSYFVKFWAKLSGKNMPAERESMARQYETARQALMGKTPPHHTFLFQRGLVPAPIINSLRYFTALELKKSFELYGDYFKTPFGPSEKSGMDSSDSMKYSALFESCPRSKDLPFHPPEDRIYSHPESTIGDIEDQPLKALHKQVFPCEKGSLQHRRHTISGISRPGSNTKPTLPPIPQGRK</sequence>
<dbReference type="Pfam" id="PF00625">
    <property type="entry name" value="Guanylate_kin"/>
    <property type="match status" value="1"/>
</dbReference>
<dbReference type="InterPro" id="IPR008145">
    <property type="entry name" value="GK/Ca_channel_bsu"/>
</dbReference>
<dbReference type="PANTHER" id="PTHR23117:SF18">
    <property type="entry name" value="LEUCINE-RICH REPEAT AND GUANYLATE KINASE DOMAIN-CONTAINING PROTEIN"/>
    <property type="match status" value="1"/>
</dbReference>
<dbReference type="PROSITE" id="PS50052">
    <property type="entry name" value="GUANYLATE_KINASE_2"/>
    <property type="match status" value="1"/>
</dbReference>
<dbReference type="PROSITE" id="PS51450">
    <property type="entry name" value="LRR"/>
    <property type="match status" value="3"/>
</dbReference>